<name>A0A0N1HUD9_9EURO</name>
<keyword evidence="2" id="KW-1185">Reference proteome</keyword>
<gene>
    <name evidence="1" type="ORF">AB675_7736</name>
</gene>
<sequence length="339" mass="37297">MPETKATGNATEYLEKCDRTLAGMPSEILRLILHHVLVDDAVITCTQTGTGVSLNWSKRTAPDLIFVSKRFGAVAKDVIAEEAIMVYNAEHQAKTFLDAICNGAQQDWEDTLNLSPIPEHIRSKSQELRIYQRKLLRGGVCDRLDVNSFPSLRKVDLVVDNIEDWANNFNSTLLYIAAQGNAFVQTVQTKLTSVVETITNPDYLSVDVARELKTATATLLALWRIVSRSMGITSLMPIVLQEALSVRMRAGHASTEALLIEICERHMGIARSRVDGLLDHTLLAVHFTTRVDGTSKAFATVTFSKDETRAVVEPDAVDGVLQNLSAGINDFLKTSGAEL</sequence>
<comment type="caution">
    <text evidence="1">The sequence shown here is derived from an EMBL/GenBank/DDBJ whole genome shotgun (WGS) entry which is preliminary data.</text>
</comment>
<dbReference type="Proteomes" id="UP000038010">
    <property type="component" value="Unassembled WGS sequence"/>
</dbReference>
<dbReference type="EMBL" id="LFJN01000012">
    <property type="protein sequence ID" value="KPI40516.1"/>
    <property type="molecule type" value="Genomic_DNA"/>
</dbReference>
<protein>
    <submittedName>
        <fullName evidence="1">Uncharacterized protein</fullName>
    </submittedName>
</protein>
<accession>A0A0N1HUD9</accession>
<dbReference type="AlphaFoldDB" id="A0A0N1HUD9"/>
<dbReference type="RefSeq" id="XP_018000479.1">
    <property type="nucleotide sequence ID" value="XM_018148126.1"/>
</dbReference>
<dbReference type="VEuPathDB" id="FungiDB:AB675_7736"/>
<organism evidence="1 2">
    <name type="scientific">Cyphellophora attinorum</name>
    <dbReference type="NCBI Taxonomy" id="1664694"/>
    <lineage>
        <taxon>Eukaryota</taxon>
        <taxon>Fungi</taxon>
        <taxon>Dikarya</taxon>
        <taxon>Ascomycota</taxon>
        <taxon>Pezizomycotina</taxon>
        <taxon>Eurotiomycetes</taxon>
        <taxon>Chaetothyriomycetidae</taxon>
        <taxon>Chaetothyriales</taxon>
        <taxon>Cyphellophoraceae</taxon>
        <taxon>Cyphellophora</taxon>
    </lineage>
</organism>
<reference evidence="1 2" key="1">
    <citation type="submission" date="2015-06" db="EMBL/GenBank/DDBJ databases">
        <title>Draft genome of the ant-associated black yeast Phialophora attae CBS 131958.</title>
        <authorList>
            <person name="Moreno L.F."/>
            <person name="Stielow B.J."/>
            <person name="de Hoog S."/>
            <person name="Vicente V.A."/>
            <person name="Weiss V.A."/>
            <person name="de Vries M."/>
            <person name="Cruz L.M."/>
            <person name="Souza E.M."/>
        </authorList>
    </citation>
    <scope>NUCLEOTIDE SEQUENCE [LARGE SCALE GENOMIC DNA]</scope>
    <source>
        <strain evidence="1 2">CBS 131958</strain>
    </source>
</reference>
<proteinExistence type="predicted"/>
<dbReference type="GeneID" id="28740006"/>
<evidence type="ECO:0000313" key="1">
    <source>
        <dbReference type="EMBL" id="KPI40516.1"/>
    </source>
</evidence>
<evidence type="ECO:0000313" key="2">
    <source>
        <dbReference type="Proteomes" id="UP000038010"/>
    </source>
</evidence>